<dbReference type="GeneID" id="65128370"/>
<evidence type="ECO:0000313" key="3">
    <source>
        <dbReference type="Proteomes" id="UP000516645"/>
    </source>
</evidence>
<keyword evidence="3" id="KW-1185">Reference proteome</keyword>
<feature type="domain" description="SGNH hydrolase-type esterase" evidence="1">
    <location>
        <begin position="28"/>
        <end position="193"/>
    </location>
</feature>
<accession>A0A7L7SLH8</accession>
<evidence type="ECO:0000259" key="1">
    <source>
        <dbReference type="Pfam" id="PF13472"/>
    </source>
</evidence>
<sequence length="379" mass="40325">MAYMKDVTGRRLDTFRVREHLTVMYTAALGDSIDADVAGYWPTACALTHQRMRYGYNGGVGGNTTTQALARIGEITTRRPTVCIIGGGVTNDIGQGISAATTRDNIASMVTTLKAAGIIPLLRGCPPRGSGAAPYDTNSLAIAAVTAHNTWARTYAAAEGIDYFDIHTPLVDTGTGLMSSAYTDDGIHPNAAGILAAARAFRDANFPTFANAQPFDLGVSTFEMSPNDGLFIADSNSDGLSDTWSSSSWASADIATAAPAGKWQHLSHASATWGLAQKRLYLPGGTYYEIGMRLAVIDGTVWISTRHYQADDSTVVGNWVDLPVRAQATTAEGGIWVIRGVMPPNASIIRMYVQNQASVSPAPAATDFRIAQLTLRRRA</sequence>
<dbReference type="InterPro" id="IPR036514">
    <property type="entry name" value="SGNH_hydro_sf"/>
</dbReference>
<evidence type="ECO:0000313" key="2">
    <source>
        <dbReference type="EMBL" id="QOC56038.1"/>
    </source>
</evidence>
<dbReference type="KEGG" id="vg:65128370"/>
<dbReference type="InterPro" id="IPR013830">
    <property type="entry name" value="SGNH_hydro"/>
</dbReference>
<dbReference type="SUPFAM" id="SSF52266">
    <property type="entry name" value="SGNH hydrolase"/>
    <property type="match status" value="1"/>
</dbReference>
<dbReference type="Proteomes" id="UP000516645">
    <property type="component" value="Segment"/>
</dbReference>
<organism evidence="2 3">
    <name type="scientific">Gordonia phage Clown</name>
    <dbReference type="NCBI Taxonomy" id="2759393"/>
    <lineage>
        <taxon>Viruses</taxon>
        <taxon>Duplodnaviria</taxon>
        <taxon>Heunggongvirae</taxon>
        <taxon>Uroviricota</taxon>
        <taxon>Caudoviricetes</taxon>
        <taxon>Stackebrandtviridae</taxon>
        <taxon>Frickvirinae</taxon>
        <taxon>Clownvirus</taxon>
        <taxon>Clownvirus clown</taxon>
    </lineage>
</organism>
<name>A0A7L7SLH8_9CAUD</name>
<dbReference type="PANTHER" id="PTHR30383">
    <property type="entry name" value="THIOESTERASE 1/PROTEASE 1/LYSOPHOSPHOLIPASE L1"/>
    <property type="match status" value="1"/>
</dbReference>
<reference evidence="2 3" key="1">
    <citation type="submission" date="2020-07" db="EMBL/GenBank/DDBJ databases">
        <authorList>
            <person name="Bortz R.L."/>
            <person name="Bai C."/>
            <person name="Brody A."/>
            <person name="Douse D."/>
            <person name="Feder N.M."/>
            <person name="Fischer E."/>
            <person name="Kim I."/>
            <person name="Kornbau S."/>
            <person name="Malek C.E."/>
            <person name="Menendez J.A."/>
            <person name="Moore R.J."/>
            <person name="Pinkovsky V.I."/>
            <person name="Raghavan D."/>
            <person name="Reznik A.S."/>
            <person name="Sciarra A.R."/>
            <person name="Starinsky S.F."/>
            <person name="Vaughan O."/>
            <person name="Walker S.E."/>
            <person name="Wiemann J."/>
            <person name="Butela K.A."/>
            <person name="Garlena R.A."/>
            <person name="Russell D.A."/>
            <person name="Pope W.H."/>
            <person name="Jacobs-Sera D."/>
            <person name="Hatfull G.F."/>
        </authorList>
    </citation>
    <scope>NUCLEOTIDE SEQUENCE [LARGE SCALE GENOMIC DNA]</scope>
</reference>
<protein>
    <submittedName>
        <fullName evidence="2">Esterase</fullName>
    </submittedName>
</protein>
<dbReference type="PANTHER" id="PTHR30383:SF5">
    <property type="entry name" value="SGNH HYDROLASE-TYPE ESTERASE DOMAIN-CONTAINING PROTEIN"/>
    <property type="match status" value="1"/>
</dbReference>
<dbReference type="RefSeq" id="YP_010110080.1">
    <property type="nucleotide sequence ID" value="NC_055867.1"/>
</dbReference>
<dbReference type="EMBL" id="MT771343">
    <property type="protein sequence ID" value="QOC56038.1"/>
    <property type="molecule type" value="Genomic_DNA"/>
</dbReference>
<gene>
    <name evidence="2" type="primary">40</name>
    <name evidence="2" type="ORF">SEA_CLOWN_40</name>
</gene>
<dbReference type="GO" id="GO:0004622">
    <property type="term" value="F:phosphatidylcholine lysophospholipase activity"/>
    <property type="evidence" value="ECO:0007669"/>
    <property type="project" value="TreeGrafter"/>
</dbReference>
<dbReference type="Gene3D" id="3.40.50.1110">
    <property type="entry name" value="SGNH hydrolase"/>
    <property type="match status" value="1"/>
</dbReference>
<proteinExistence type="predicted"/>
<dbReference type="InterPro" id="IPR051532">
    <property type="entry name" value="Ester_Hydrolysis_Enzymes"/>
</dbReference>
<dbReference type="Pfam" id="PF13472">
    <property type="entry name" value="Lipase_GDSL_2"/>
    <property type="match status" value="1"/>
</dbReference>